<dbReference type="Gene3D" id="3.20.20.140">
    <property type="entry name" value="Metal-dependent hydrolases"/>
    <property type="match status" value="1"/>
</dbReference>
<keyword evidence="3" id="KW-1185">Reference proteome</keyword>
<name>G5IJ21_9FIRM</name>
<dbReference type="InterPro" id="IPR016195">
    <property type="entry name" value="Pol/histidinol_Pase-like"/>
</dbReference>
<dbReference type="PANTHER" id="PTHR42924">
    <property type="entry name" value="EXONUCLEASE"/>
    <property type="match status" value="1"/>
</dbReference>
<sequence length="322" mass="37270">MGKRIWLLPEQGTFYKANLHAHTVVSDGKLTPEEMKREYQKRGYSVIAYTDHRVYRNHAELNDDSFIALASCEVDIDGPYKTPGDYSRVQTYHINLYDTRPDYEVERKLKSIMPECEYGDMDGINRYLEEMRELGFLACYNHPYWSLQTYDDYKDLKGLWGMEIFNYGCEHDGLYGYHPQSYDELLRLGNHLYCVAGDDNHNLASFDDPLCDSFGGFTCIKAESLTYEHIIDSLKNGHFYCSMGPEIEELYIEDGELVVKCSPVEKIYVKTEGRGCHKKLAPAGETIREARFRLGGTEGYIRVDCRDSHGRHANSNAWFLDR</sequence>
<dbReference type="GO" id="GO:0004534">
    <property type="term" value="F:5'-3' RNA exonuclease activity"/>
    <property type="evidence" value="ECO:0007669"/>
    <property type="project" value="TreeGrafter"/>
</dbReference>
<dbReference type="HOGENOM" id="CLU_072517_0_0_9"/>
<accession>G5IJ21</accession>
<dbReference type="SMART" id="SM00481">
    <property type="entry name" value="POLIIIAc"/>
    <property type="match status" value="1"/>
</dbReference>
<dbReference type="GO" id="GO:0035312">
    <property type="term" value="F:5'-3' DNA exonuclease activity"/>
    <property type="evidence" value="ECO:0007669"/>
    <property type="project" value="TreeGrafter"/>
</dbReference>
<dbReference type="PATRIC" id="fig|742737.3.peg.3472"/>
<dbReference type="Proteomes" id="UP000005384">
    <property type="component" value="Unassembled WGS sequence"/>
</dbReference>
<dbReference type="InterPro" id="IPR052018">
    <property type="entry name" value="PHP_domain"/>
</dbReference>
<protein>
    <recommendedName>
        <fullName evidence="1">Polymerase/histidinol phosphatase N-terminal domain-containing protein</fullName>
    </recommendedName>
</protein>
<proteinExistence type="predicted"/>
<dbReference type="EMBL" id="ADLN01000096">
    <property type="protein sequence ID" value="EHI58535.1"/>
    <property type="molecule type" value="Genomic_DNA"/>
</dbReference>
<dbReference type="SUPFAM" id="SSF89550">
    <property type="entry name" value="PHP domain-like"/>
    <property type="match status" value="1"/>
</dbReference>
<evidence type="ECO:0000313" key="2">
    <source>
        <dbReference type="EMBL" id="EHI58535.1"/>
    </source>
</evidence>
<dbReference type="OrthoDB" id="9791620at2"/>
<dbReference type="InterPro" id="IPR003141">
    <property type="entry name" value="Pol/His_phosphatase_N"/>
</dbReference>
<dbReference type="PANTHER" id="PTHR42924:SF3">
    <property type="entry name" value="POLYMERASE_HISTIDINOL PHOSPHATASE N-TERMINAL DOMAIN-CONTAINING PROTEIN"/>
    <property type="match status" value="1"/>
</dbReference>
<reference evidence="2 3" key="1">
    <citation type="submission" date="2011-08" db="EMBL/GenBank/DDBJ databases">
        <title>The Genome Sequence of Clostridium hathewayi WAL-18680.</title>
        <authorList>
            <consortium name="The Broad Institute Genome Sequencing Platform"/>
            <person name="Earl A."/>
            <person name="Ward D."/>
            <person name="Feldgarden M."/>
            <person name="Gevers D."/>
            <person name="Finegold S.M."/>
            <person name="Summanen P.H."/>
            <person name="Molitoris D.R."/>
            <person name="Song M."/>
            <person name="Daigneault M."/>
            <person name="Allen-Vercoe E."/>
            <person name="Young S.K."/>
            <person name="Zeng Q."/>
            <person name="Gargeya S."/>
            <person name="Fitzgerald M."/>
            <person name="Haas B."/>
            <person name="Abouelleil A."/>
            <person name="Alvarado L."/>
            <person name="Arachchi H.M."/>
            <person name="Berlin A."/>
            <person name="Brown A."/>
            <person name="Chapman S.B."/>
            <person name="Chen Z."/>
            <person name="Dunbar C."/>
            <person name="Freedman E."/>
            <person name="Gearin G."/>
            <person name="Gellesch M."/>
            <person name="Goldberg J."/>
            <person name="Griggs A."/>
            <person name="Gujja S."/>
            <person name="Heiman D."/>
            <person name="Howarth C."/>
            <person name="Larson L."/>
            <person name="Lui A."/>
            <person name="MacDonald P.J.P."/>
            <person name="Montmayeur A."/>
            <person name="Murphy C."/>
            <person name="Neiman D."/>
            <person name="Pearson M."/>
            <person name="Priest M."/>
            <person name="Roberts A."/>
            <person name="Saif S."/>
            <person name="Shea T."/>
            <person name="Shenoy N."/>
            <person name="Sisk P."/>
            <person name="Stolte C."/>
            <person name="Sykes S."/>
            <person name="Wortman J."/>
            <person name="Nusbaum C."/>
            <person name="Birren B."/>
        </authorList>
    </citation>
    <scope>NUCLEOTIDE SEQUENCE [LARGE SCALE GENOMIC DNA]</scope>
    <source>
        <strain evidence="2 3">WAL-18680</strain>
    </source>
</reference>
<evidence type="ECO:0000313" key="3">
    <source>
        <dbReference type="Proteomes" id="UP000005384"/>
    </source>
</evidence>
<dbReference type="AlphaFoldDB" id="G5IJ21"/>
<feature type="domain" description="Polymerase/histidinol phosphatase N-terminal" evidence="1">
    <location>
        <begin position="17"/>
        <end position="78"/>
    </location>
</feature>
<comment type="caution">
    <text evidence="2">The sequence shown here is derived from an EMBL/GenBank/DDBJ whole genome shotgun (WGS) entry which is preliminary data.</text>
</comment>
<evidence type="ECO:0000259" key="1">
    <source>
        <dbReference type="SMART" id="SM00481"/>
    </source>
</evidence>
<organism evidence="2 3">
    <name type="scientific">Hungatella hathewayi WAL-18680</name>
    <dbReference type="NCBI Taxonomy" id="742737"/>
    <lineage>
        <taxon>Bacteria</taxon>
        <taxon>Bacillati</taxon>
        <taxon>Bacillota</taxon>
        <taxon>Clostridia</taxon>
        <taxon>Lachnospirales</taxon>
        <taxon>Lachnospiraceae</taxon>
        <taxon>Hungatella</taxon>
    </lineage>
</organism>
<gene>
    <name evidence="2" type="ORF">HMPREF9473_03494</name>
</gene>
<dbReference type="RefSeq" id="WP_006781484.1">
    <property type="nucleotide sequence ID" value="NZ_CP040506.1"/>
</dbReference>